<dbReference type="Proteomes" id="UP000007305">
    <property type="component" value="Chromosome 3"/>
</dbReference>
<organism evidence="2 3">
    <name type="scientific">Zea mays</name>
    <name type="common">Maize</name>
    <dbReference type="NCBI Taxonomy" id="4577"/>
    <lineage>
        <taxon>Eukaryota</taxon>
        <taxon>Viridiplantae</taxon>
        <taxon>Streptophyta</taxon>
        <taxon>Embryophyta</taxon>
        <taxon>Tracheophyta</taxon>
        <taxon>Spermatophyta</taxon>
        <taxon>Magnoliopsida</taxon>
        <taxon>Liliopsida</taxon>
        <taxon>Poales</taxon>
        <taxon>Poaceae</taxon>
        <taxon>PACMAD clade</taxon>
        <taxon>Panicoideae</taxon>
        <taxon>Andropogonodae</taxon>
        <taxon>Andropogoneae</taxon>
        <taxon>Tripsacinae</taxon>
        <taxon>Zea</taxon>
    </lineage>
</organism>
<evidence type="ECO:0000256" key="1">
    <source>
        <dbReference type="SAM" id="MobiDB-lite"/>
    </source>
</evidence>
<reference evidence="2" key="2">
    <citation type="submission" date="2019-07" db="EMBL/GenBank/DDBJ databases">
        <authorList>
            <person name="Seetharam A."/>
            <person name="Woodhouse M."/>
            <person name="Cannon E."/>
        </authorList>
    </citation>
    <scope>NUCLEOTIDE SEQUENCE [LARGE SCALE GENOMIC DNA]</scope>
    <source>
        <strain evidence="2">cv. B73</strain>
    </source>
</reference>
<accession>A0A804MY79</accession>
<dbReference type="InParanoid" id="A0A804MY79"/>
<reference evidence="2" key="3">
    <citation type="submission" date="2021-05" db="UniProtKB">
        <authorList>
            <consortium name="EnsemblPlants"/>
        </authorList>
    </citation>
    <scope>IDENTIFICATION</scope>
    <source>
        <strain evidence="2">cv. B73</strain>
    </source>
</reference>
<dbReference type="Gramene" id="Zm00001eb120670_T001">
    <property type="protein sequence ID" value="Zm00001eb120670_P001"/>
    <property type="gene ID" value="Zm00001eb120670"/>
</dbReference>
<feature type="region of interest" description="Disordered" evidence="1">
    <location>
        <begin position="133"/>
        <end position="175"/>
    </location>
</feature>
<proteinExistence type="predicted"/>
<evidence type="ECO:0000313" key="3">
    <source>
        <dbReference type="Proteomes" id="UP000007305"/>
    </source>
</evidence>
<feature type="compositionally biased region" description="Basic and acidic residues" evidence="1">
    <location>
        <begin position="133"/>
        <end position="167"/>
    </location>
</feature>
<keyword evidence="3" id="KW-1185">Reference proteome</keyword>
<feature type="region of interest" description="Disordered" evidence="1">
    <location>
        <begin position="1"/>
        <end position="37"/>
    </location>
</feature>
<dbReference type="AlphaFoldDB" id="A0A804MY79"/>
<dbReference type="EnsemblPlants" id="Zm00001eb120670_T001">
    <property type="protein sequence ID" value="Zm00001eb120670_P001"/>
    <property type="gene ID" value="Zm00001eb120670"/>
</dbReference>
<evidence type="ECO:0000313" key="2">
    <source>
        <dbReference type="EnsemblPlants" id="Zm00001eb120670_P001"/>
    </source>
</evidence>
<protein>
    <submittedName>
        <fullName evidence="2">Uncharacterized protein</fullName>
    </submittedName>
</protein>
<sequence>MVCDRARPAACPLPSQPAGRSDRRPPPWRSVHAAGAARDGGAAAAVGVGGRLRRAVGVVGPAALVARHLVRAQRRVADVPVGRLALRKRPPQRVAGADAAAAAQPELLLLVHAALAHGARTLAAALPRDAAAPRRHELHRAQVPDLGRGRHREERGRRRDSQQERQHGAGSEAGHVVQRVGWPCC</sequence>
<name>A0A804MY79_MAIZE</name>
<reference evidence="3" key="1">
    <citation type="submission" date="2015-12" db="EMBL/GenBank/DDBJ databases">
        <title>Update maize B73 reference genome by single molecule sequencing technologies.</title>
        <authorList>
            <consortium name="Maize Genome Sequencing Project"/>
            <person name="Ware D."/>
        </authorList>
    </citation>
    <scope>NUCLEOTIDE SEQUENCE [LARGE SCALE GENOMIC DNA]</scope>
    <source>
        <strain evidence="3">cv. B73</strain>
    </source>
</reference>